<reference evidence="8 9" key="1">
    <citation type="submission" date="2015-03" db="EMBL/GenBank/DDBJ databases">
        <title>Caedibacter varicaedens, whole genome shotgun sequence.</title>
        <authorList>
            <person name="Suzuki H."/>
            <person name="Dapper A.L."/>
            <person name="Gibson A.K."/>
            <person name="Jackson C."/>
            <person name="Lee H."/>
            <person name="Pejaver V.R."/>
            <person name="Doak T."/>
            <person name="Lynch M."/>
        </authorList>
    </citation>
    <scope>NUCLEOTIDE SEQUENCE [LARGE SCALE GENOMIC DNA]</scope>
</reference>
<sequence>MINVGSRLILGFSGYSPEDEDLRQIRDYLRENLIGGVILFAYNIHSPQQVTELIQGFYEASFPNKPLIALDQEGGRVQRLSSKNGFHDFLSAKQIALSLTPQQAYEKYKAMATIIKAAGFNLNFGPVVDLEYEKPSGQPCPVIGALERSYGTDVEDVILYAQAFVEAHRQQGVLTSLKHYPGHGFAAYDSHKGLVDITNTYRTMEELPFRELIQEGWADMVMVAHLMNRQIDDNYPASLSPAILKKLRAYYDGVTVSDDLHMGAIIQNFSLEDVLQQTLRAGMDLLVFSNNSKATGGAKDFQQSFALVDKIHRIISELRQKHQELEECLKVSDERLTKLKKKL</sequence>
<protein>
    <recommendedName>
        <fullName evidence="3">beta-N-acetylhexosaminidase</fullName>
        <ecNumber evidence="3">3.2.1.52</ecNumber>
    </recommendedName>
</protein>
<dbReference type="InterPro" id="IPR036962">
    <property type="entry name" value="Glyco_hydro_3_N_sf"/>
</dbReference>
<dbReference type="PANTHER" id="PTHR30480">
    <property type="entry name" value="BETA-HEXOSAMINIDASE-RELATED"/>
    <property type="match status" value="1"/>
</dbReference>
<evidence type="ECO:0000256" key="2">
    <source>
        <dbReference type="ARBA" id="ARBA00005336"/>
    </source>
</evidence>
<dbReference type="GO" id="GO:0005975">
    <property type="term" value="P:carbohydrate metabolic process"/>
    <property type="evidence" value="ECO:0007669"/>
    <property type="project" value="InterPro"/>
</dbReference>
<dbReference type="OrthoDB" id="9786661at2"/>
<dbReference type="Pfam" id="PF00933">
    <property type="entry name" value="Glyco_hydro_3"/>
    <property type="match status" value="1"/>
</dbReference>
<dbReference type="GO" id="GO:0009254">
    <property type="term" value="P:peptidoglycan turnover"/>
    <property type="evidence" value="ECO:0007669"/>
    <property type="project" value="TreeGrafter"/>
</dbReference>
<dbReference type="STRING" id="1629334.Cva_01288"/>
<dbReference type="GO" id="GO:0004563">
    <property type="term" value="F:beta-N-acetylhexosaminidase activity"/>
    <property type="evidence" value="ECO:0007669"/>
    <property type="project" value="UniProtKB-EC"/>
</dbReference>
<evidence type="ECO:0000256" key="5">
    <source>
        <dbReference type="ARBA" id="ARBA00023295"/>
    </source>
</evidence>
<feature type="coiled-coil region" evidence="6">
    <location>
        <begin position="315"/>
        <end position="342"/>
    </location>
</feature>
<evidence type="ECO:0000313" key="8">
    <source>
        <dbReference type="EMBL" id="GAO98624.1"/>
    </source>
</evidence>
<dbReference type="InterPro" id="IPR001764">
    <property type="entry name" value="Glyco_hydro_3_N"/>
</dbReference>
<name>A0A0K8MFG7_9PROT</name>
<evidence type="ECO:0000313" key="9">
    <source>
        <dbReference type="Proteomes" id="UP000036771"/>
    </source>
</evidence>
<dbReference type="Gene3D" id="3.20.20.300">
    <property type="entry name" value="Glycoside hydrolase, family 3, N-terminal domain"/>
    <property type="match status" value="1"/>
</dbReference>
<keyword evidence="5" id="KW-0326">Glycosidase</keyword>
<gene>
    <name evidence="8" type="primary">nagZ</name>
    <name evidence="8" type="ORF">Cva_01288</name>
</gene>
<comment type="similarity">
    <text evidence="2">Belongs to the glycosyl hydrolase 3 family.</text>
</comment>
<evidence type="ECO:0000259" key="7">
    <source>
        <dbReference type="Pfam" id="PF00933"/>
    </source>
</evidence>
<evidence type="ECO:0000256" key="4">
    <source>
        <dbReference type="ARBA" id="ARBA00022801"/>
    </source>
</evidence>
<evidence type="ECO:0000256" key="1">
    <source>
        <dbReference type="ARBA" id="ARBA00001231"/>
    </source>
</evidence>
<keyword evidence="9" id="KW-1185">Reference proteome</keyword>
<accession>A0A0K8MFG7</accession>
<dbReference type="InterPro" id="IPR050226">
    <property type="entry name" value="NagZ_Beta-hexosaminidase"/>
</dbReference>
<dbReference type="Proteomes" id="UP000036771">
    <property type="component" value="Unassembled WGS sequence"/>
</dbReference>
<dbReference type="EC" id="3.2.1.52" evidence="3"/>
<evidence type="ECO:0000256" key="3">
    <source>
        <dbReference type="ARBA" id="ARBA00012663"/>
    </source>
</evidence>
<comment type="catalytic activity">
    <reaction evidence="1">
        <text>Hydrolysis of terminal non-reducing N-acetyl-D-hexosamine residues in N-acetyl-beta-D-hexosaminides.</text>
        <dbReference type="EC" id="3.2.1.52"/>
    </reaction>
</comment>
<evidence type="ECO:0000256" key="6">
    <source>
        <dbReference type="SAM" id="Coils"/>
    </source>
</evidence>
<dbReference type="SUPFAM" id="SSF51445">
    <property type="entry name" value="(Trans)glycosidases"/>
    <property type="match status" value="1"/>
</dbReference>
<dbReference type="PANTHER" id="PTHR30480:SF13">
    <property type="entry name" value="BETA-HEXOSAMINIDASE"/>
    <property type="match status" value="1"/>
</dbReference>
<comment type="caution">
    <text evidence="8">The sequence shown here is derived from an EMBL/GenBank/DDBJ whole genome shotgun (WGS) entry which is preliminary data.</text>
</comment>
<keyword evidence="4" id="KW-0378">Hydrolase</keyword>
<feature type="domain" description="Glycoside hydrolase family 3 N-terminal" evidence="7">
    <location>
        <begin position="23"/>
        <end position="308"/>
    </location>
</feature>
<organism evidence="8 9">
    <name type="scientific">Caedimonas varicaedens</name>
    <dbReference type="NCBI Taxonomy" id="1629334"/>
    <lineage>
        <taxon>Bacteria</taxon>
        <taxon>Pseudomonadati</taxon>
        <taxon>Pseudomonadota</taxon>
        <taxon>Alphaproteobacteria</taxon>
        <taxon>Holosporales</taxon>
        <taxon>Caedimonadaceae</taxon>
        <taxon>Caedimonas</taxon>
    </lineage>
</organism>
<keyword evidence="6" id="KW-0175">Coiled coil</keyword>
<dbReference type="InterPro" id="IPR017853">
    <property type="entry name" value="GH"/>
</dbReference>
<dbReference type="EMBL" id="BBVC01000073">
    <property type="protein sequence ID" value="GAO98624.1"/>
    <property type="molecule type" value="Genomic_DNA"/>
</dbReference>
<proteinExistence type="inferred from homology"/>
<dbReference type="AlphaFoldDB" id="A0A0K8MFG7"/>